<feature type="transmembrane region" description="Helical" evidence="13">
    <location>
        <begin position="20"/>
        <end position="39"/>
    </location>
</feature>
<evidence type="ECO:0000256" key="13">
    <source>
        <dbReference type="SAM" id="Phobius"/>
    </source>
</evidence>
<evidence type="ECO:0000259" key="15">
    <source>
        <dbReference type="Pfam" id="PF18075"/>
    </source>
</evidence>
<organism evidence="16 17">
    <name type="scientific">Pseudoalteromonas denitrificans DSM 6059</name>
    <dbReference type="NCBI Taxonomy" id="1123010"/>
    <lineage>
        <taxon>Bacteria</taxon>
        <taxon>Pseudomonadati</taxon>
        <taxon>Pseudomonadota</taxon>
        <taxon>Gammaproteobacteria</taxon>
        <taxon>Alteromonadales</taxon>
        <taxon>Pseudoalteromonadaceae</taxon>
        <taxon>Pseudoalteromonas</taxon>
    </lineage>
</organism>
<dbReference type="Gene3D" id="3.30.70.3040">
    <property type="match status" value="1"/>
</dbReference>
<dbReference type="PANTHER" id="PTHR47755">
    <property type="entry name" value="CELL DIVISION PROTEIN FTSX"/>
    <property type="match status" value="1"/>
</dbReference>
<dbReference type="AlphaFoldDB" id="A0A1I1NY55"/>
<feature type="domain" description="ABC3 transporter permease C-terminal" evidence="14">
    <location>
        <begin position="201"/>
        <end position="321"/>
    </location>
</feature>
<dbReference type="InterPro" id="IPR004513">
    <property type="entry name" value="FtsX"/>
</dbReference>
<feature type="transmembrane region" description="Helical" evidence="13">
    <location>
        <begin position="292"/>
        <end position="314"/>
    </location>
</feature>
<dbReference type="PIRSF" id="PIRSF003097">
    <property type="entry name" value="FtsX"/>
    <property type="match status" value="1"/>
</dbReference>
<dbReference type="InterPro" id="IPR047590">
    <property type="entry name" value="FtsX_proteobact-type"/>
</dbReference>
<comment type="function">
    <text evidence="12">Part of the ABC transporter FtsEX involved in cellular division.</text>
</comment>
<dbReference type="OrthoDB" id="9813411at2"/>
<dbReference type="Pfam" id="PF02687">
    <property type="entry name" value="FtsX"/>
    <property type="match status" value="1"/>
</dbReference>
<dbReference type="Pfam" id="PF18075">
    <property type="entry name" value="FtsX_ECD"/>
    <property type="match status" value="1"/>
</dbReference>
<proteinExistence type="inferred from homology"/>
<evidence type="ECO:0000256" key="9">
    <source>
        <dbReference type="ARBA" id="ARBA00022989"/>
    </source>
</evidence>
<evidence type="ECO:0000256" key="12">
    <source>
        <dbReference type="PIRNR" id="PIRNR003097"/>
    </source>
</evidence>
<accession>A0A1I1NY55</accession>
<evidence type="ECO:0000256" key="2">
    <source>
        <dbReference type="ARBA" id="ARBA00007379"/>
    </source>
</evidence>
<protein>
    <recommendedName>
        <fullName evidence="4 12">Cell division protein FtsX</fullName>
    </recommendedName>
</protein>
<name>A0A1I1NY55_9GAMM</name>
<keyword evidence="10 12" id="KW-0472">Membrane</keyword>
<evidence type="ECO:0000313" key="17">
    <source>
        <dbReference type="Proteomes" id="UP000198862"/>
    </source>
</evidence>
<evidence type="ECO:0000256" key="6">
    <source>
        <dbReference type="ARBA" id="ARBA00022519"/>
    </source>
</evidence>
<dbReference type="InterPro" id="IPR040690">
    <property type="entry name" value="FtsX_ECD"/>
</dbReference>
<evidence type="ECO:0000313" key="16">
    <source>
        <dbReference type="EMBL" id="SFD02395.1"/>
    </source>
</evidence>
<keyword evidence="5 12" id="KW-1003">Cell membrane</keyword>
<dbReference type="GO" id="GO:0032153">
    <property type="term" value="C:cell division site"/>
    <property type="evidence" value="ECO:0007669"/>
    <property type="project" value="TreeGrafter"/>
</dbReference>
<comment type="subcellular location">
    <subcellularLocation>
        <location evidence="1">Cell inner membrane</location>
        <topology evidence="1">Multi-pass membrane protein</topology>
    </subcellularLocation>
</comment>
<dbReference type="GO" id="GO:0005886">
    <property type="term" value="C:plasma membrane"/>
    <property type="evidence" value="ECO:0007669"/>
    <property type="project" value="UniProtKB-SubCell"/>
</dbReference>
<evidence type="ECO:0000259" key="14">
    <source>
        <dbReference type="Pfam" id="PF02687"/>
    </source>
</evidence>
<keyword evidence="8 13" id="KW-0812">Transmembrane</keyword>
<evidence type="ECO:0000256" key="10">
    <source>
        <dbReference type="ARBA" id="ARBA00023136"/>
    </source>
</evidence>
<sequence length="328" mass="37153">MSLLFKSRTSQASNTETSMMLSWYFIVLNIIRQGIHSLGEMWRTTIASMMTIAVLGVSLTLPATLYLVVKNVQQVSSGFENASEISLFVKKELSDKETKILVKRLKLYPEISNVIYISNDVALEEFKQVSGFGQALDYLDSNPLPSVISVTPTNRYSKPEAARALLTKLENEREIEFGKLDIEWLERLNALLSLLRESVITIAFLLLTSVILIIGNTIRLSIMDKKEEIQVMKLVGATNHFIQTPFLWTGIWYGVIGGFFAFICIEIMMWWLGSAVAEVTGVYQTEFILQGLSFFEFMNLILLAVLLGLFGSYLSVKRYIREIEPDKI</sequence>
<dbReference type="NCBIfam" id="TIGR00439">
    <property type="entry name" value="FtsX_Gneg"/>
    <property type="match status" value="1"/>
</dbReference>
<keyword evidence="7 12" id="KW-0132">Cell division</keyword>
<dbReference type="PANTHER" id="PTHR47755:SF1">
    <property type="entry name" value="CELL DIVISION PROTEIN FTSX"/>
    <property type="match status" value="1"/>
</dbReference>
<feature type="transmembrane region" description="Helical" evidence="13">
    <location>
        <begin position="198"/>
        <end position="218"/>
    </location>
</feature>
<evidence type="ECO:0000256" key="11">
    <source>
        <dbReference type="ARBA" id="ARBA00023306"/>
    </source>
</evidence>
<reference evidence="16 17" key="1">
    <citation type="submission" date="2016-10" db="EMBL/GenBank/DDBJ databases">
        <authorList>
            <person name="de Groot N.N."/>
        </authorList>
    </citation>
    <scope>NUCLEOTIDE SEQUENCE [LARGE SCALE GENOMIC DNA]</scope>
    <source>
        <strain evidence="16 17">DSM 6059</strain>
    </source>
</reference>
<evidence type="ECO:0000256" key="8">
    <source>
        <dbReference type="ARBA" id="ARBA00022692"/>
    </source>
</evidence>
<dbReference type="Proteomes" id="UP000198862">
    <property type="component" value="Unassembled WGS sequence"/>
</dbReference>
<keyword evidence="9 13" id="KW-1133">Transmembrane helix</keyword>
<gene>
    <name evidence="16" type="ORF">SAMN02745724_03228</name>
</gene>
<evidence type="ECO:0000256" key="4">
    <source>
        <dbReference type="ARBA" id="ARBA00021907"/>
    </source>
</evidence>
<evidence type="ECO:0000256" key="3">
    <source>
        <dbReference type="ARBA" id="ARBA00011160"/>
    </source>
</evidence>
<dbReference type="InterPro" id="IPR003838">
    <property type="entry name" value="ABC3_permease_C"/>
</dbReference>
<dbReference type="GO" id="GO:0051301">
    <property type="term" value="P:cell division"/>
    <property type="evidence" value="ECO:0007669"/>
    <property type="project" value="UniProtKB-KW"/>
</dbReference>
<keyword evidence="17" id="KW-1185">Reference proteome</keyword>
<dbReference type="STRING" id="1123010.SAMN02745724_03228"/>
<feature type="transmembrane region" description="Helical" evidence="13">
    <location>
        <begin position="46"/>
        <end position="69"/>
    </location>
</feature>
<comment type="subunit">
    <text evidence="3">Forms a membrane-associated complex with FtsE.</text>
</comment>
<feature type="transmembrane region" description="Helical" evidence="13">
    <location>
        <begin position="251"/>
        <end position="272"/>
    </location>
</feature>
<evidence type="ECO:0000256" key="5">
    <source>
        <dbReference type="ARBA" id="ARBA00022475"/>
    </source>
</evidence>
<keyword evidence="6 12" id="KW-0997">Cell inner membrane</keyword>
<feature type="domain" description="FtsX extracellular" evidence="15">
    <location>
        <begin position="84"/>
        <end position="170"/>
    </location>
</feature>
<keyword evidence="11 12" id="KW-0131">Cell cycle</keyword>
<evidence type="ECO:0000256" key="7">
    <source>
        <dbReference type="ARBA" id="ARBA00022618"/>
    </source>
</evidence>
<dbReference type="RefSeq" id="WP_091986558.1">
    <property type="nucleotide sequence ID" value="NZ_FOLO01000028.1"/>
</dbReference>
<comment type="similarity">
    <text evidence="2 12">Belongs to the ABC-4 integral membrane protein family. FtsX subfamily.</text>
</comment>
<evidence type="ECO:0000256" key="1">
    <source>
        <dbReference type="ARBA" id="ARBA00004429"/>
    </source>
</evidence>
<dbReference type="EMBL" id="FOLO01000028">
    <property type="protein sequence ID" value="SFD02395.1"/>
    <property type="molecule type" value="Genomic_DNA"/>
</dbReference>